<sequence>MLSSKGRTSCEEILARRLRFRYSLSCSSSEPKNSPAPPPWAALPGLSPAGPSPPGRWCPSPNAGTATDKLTLRMRALTSVSSWMLKMTTSSGAADRTRATPSRNWASSRDRKCSWEVLASLSVMLLDSISSVMMVTWRRHCAETEWTPSEETRERTNRTDGQRAEPAPPLETSLCSTERSVGAAFCCRLHGEENYSSLIVVFIN</sequence>
<dbReference type="EMBL" id="SRLO01000020">
    <property type="protein sequence ID" value="TNN85582.1"/>
    <property type="molecule type" value="Genomic_DNA"/>
</dbReference>
<accession>A0A4Z2J814</accession>
<reference evidence="2 3" key="1">
    <citation type="submission" date="2019-03" db="EMBL/GenBank/DDBJ databases">
        <title>First draft genome of Liparis tanakae, snailfish: a comprehensive survey of snailfish specific genes.</title>
        <authorList>
            <person name="Kim W."/>
            <person name="Song I."/>
            <person name="Jeong J.-H."/>
            <person name="Kim D."/>
            <person name="Kim S."/>
            <person name="Ryu S."/>
            <person name="Song J.Y."/>
            <person name="Lee S.K."/>
        </authorList>
    </citation>
    <scope>NUCLEOTIDE SEQUENCE [LARGE SCALE GENOMIC DNA]</scope>
    <source>
        <tissue evidence="2">Muscle</tissue>
    </source>
</reference>
<keyword evidence="3" id="KW-1185">Reference proteome</keyword>
<evidence type="ECO:0000313" key="2">
    <source>
        <dbReference type="EMBL" id="TNN85582.1"/>
    </source>
</evidence>
<dbReference type="AlphaFoldDB" id="A0A4Z2J814"/>
<feature type="region of interest" description="Disordered" evidence="1">
    <location>
        <begin position="145"/>
        <end position="173"/>
    </location>
</feature>
<dbReference type="Proteomes" id="UP000314294">
    <property type="component" value="Unassembled WGS sequence"/>
</dbReference>
<feature type="compositionally biased region" description="Basic and acidic residues" evidence="1">
    <location>
        <begin position="150"/>
        <end position="163"/>
    </location>
</feature>
<comment type="caution">
    <text evidence="2">The sequence shown here is derived from an EMBL/GenBank/DDBJ whole genome shotgun (WGS) entry which is preliminary data.</text>
</comment>
<evidence type="ECO:0000256" key="1">
    <source>
        <dbReference type="SAM" id="MobiDB-lite"/>
    </source>
</evidence>
<protein>
    <submittedName>
        <fullName evidence="2">Uncharacterized protein</fullName>
    </submittedName>
</protein>
<feature type="region of interest" description="Disordered" evidence="1">
    <location>
        <begin position="28"/>
        <end position="66"/>
    </location>
</feature>
<name>A0A4Z2J814_9TELE</name>
<proteinExistence type="predicted"/>
<evidence type="ECO:0000313" key="3">
    <source>
        <dbReference type="Proteomes" id="UP000314294"/>
    </source>
</evidence>
<organism evidence="2 3">
    <name type="scientific">Liparis tanakae</name>
    <name type="common">Tanaka's snailfish</name>
    <dbReference type="NCBI Taxonomy" id="230148"/>
    <lineage>
        <taxon>Eukaryota</taxon>
        <taxon>Metazoa</taxon>
        <taxon>Chordata</taxon>
        <taxon>Craniata</taxon>
        <taxon>Vertebrata</taxon>
        <taxon>Euteleostomi</taxon>
        <taxon>Actinopterygii</taxon>
        <taxon>Neopterygii</taxon>
        <taxon>Teleostei</taxon>
        <taxon>Neoteleostei</taxon>
        <taxon>Acanthomorphata</taxon>
        <taxon>Eupercaria</taxon>
        <taxon>Perciformes</taxon>
        <taxon>Cottioidei</taxon>
        <taxon>Cottales</taxon>
        <taxon>Liparidae</taxon>
        <taxon>Liparis</taxon>
    </lineage>
</organism>
<gene>
    <name evidence="2" type="ORF">EYF80_004215</name>
</gene>